<evidence type="ECO:0000313" key="9">
    <source>
        <dbReference type="Proteomes" id="UP001165587"/>
    </source>
</evidence>
<comment type="caution">
    <text evidence="8">The sequence shown here is derived from an EMBL/GenBank/DDBJ whole genome shotgun (WGS) entry which is preliminary data.</text>
</comment>
<gene>
    <name evidence="8" type="ORF">N1028_13530</name>
</gene>
<dbReference type="Pfam" id="PF00072">
    <property type="entry name" value="Response_reg"/>
    <property type="match status" value="1"/>
</dbReference>
<evidence type="ECO:0000313" key="8">
    <source>
        <dbReference type="EMBL" id="MCS5726916.1"/>
    </source>
</evidence>
<dbReference type="GO" id="GO:0000160">
    <property type="term" value="P:phosphorelay signal transduction system"/>
    <property type="evidence" value="ECO:0007669"/>
    <property type="project" value="InterPro"/>
</dbReference>
<proteinExistence type="predicted"/>
<dbReference type="Proteomes" id="UP001165587">
    <property type="component" value="Unassembled WGS sequence"/>
</dbReference>
<evidence type="ECO:0000256" key="4">
    <source>
        <dbReference type="ARBA" id="ARBA00023163"/>
    </source>
</evidence>
<dbReference type="GO" id="GO:0006355">
    <property type="term" value="P:regulation of DNA-templated transcription"/>
    <property type="evidence" value="ECO:0007669"/>
    <property type="project" value="InterPro"/>
</dbReference>
<dbReference type="EMBL" id="JANLCK010000007">
    <property type="protein sequence ID" value="MCS5726916.1"/>
    <property type="molecule type" value="Genomic_DNA"/>
</dbReference>
<dbReference type="PRINTS" id="PR00038">
    <property type="entry name" value="HTHLUXR"/>
</dbReference>
<dbReference type="GO" id="GO:0003677">
    <property type="term" value="F:DNA binding"/>
    <property type="evidence" value="ECO:0007669"/>
    <property type="project" value="UniProtKB-KW"/>
</dbReference>
<accession>A0AA41XEV9</accession>
<dbReference type="InterPro" id="IPR058245">
    <property type="entry name" value="NreC/VraR/RcsB-like_REC"/>
</dbReference>
<feature type="domain" description="HTH luxR-type" evidence="6">
    <location>
        <begin position="150"/>
        <end position="215"/>
    </location>
</feature>
<reference evidence="8" key="1">
    <citation type="submission" date="2022-08" db="EMBL/GenBank/DDBJ databases">
        <authorList>
            <person name="Deng Y."/>
            <person name="Han X.-F."/>
            <person name="Zhang Y.-Q."/>
        </authorList>
    </citation>
    <scope>NUCLEOTIDE SEQUENCE</scope>
    <source>
        <strain evidence="8">CPCC 203407</strain>
    </source>
</reference>
<keyword evidence="4" id="KW-0804">Transcription</keyword>
<evidence type="ECO:0000256" key="5">
    <source>
        <dbReference type="PROSITE-ProRule" id="PRU00169"/>
    </source>
</evidence>
<evidence type="ECO:0000256" key="3">
    <source>
        <dbReference type="ARBA" id="ARBA00023125"/>
    </source>
</evidence>
<dbReference type="CDD" id="cd17535">
    <property type="entry name" value="REC_NarL-like"/>
    <property type="match status" value="1"/>
</dbReference>
<dbReference type="SMART" id="SM00448">
    <property type="entry name" value="REC"/>
    <property type="match status" value="1"/>
</dbReference>
<dbReference type="SUPFAM" id="SSF52172">
    <property type="entry name" value="CheY-like"/>
    <property type="match status" value="1"/>
</dbReference>
<keyword evidence="1 5" id="KW-0597">Phosphoprotein</keyword>
<dbReference type="InterPro" id="IPR000792">
    <property type="entry name" value="Tscrpt_reg_LuxR_C"/>
</dbReference>
<evidence type="ECO:0000259" key="6">
    <source>
        <dbReference type="PROSITE" id="PS50043"/>
    </source>
</evidence>
<dbReference type="RefSeq" id="WP_259529830.1">
    <property type="nucleotide sequence ID" value="NZ_JANLCK010000007.1"/>
</dbReference>
<dbReference type="InterPro" id="IPR016032">
    <property type="entry name" value="Sig_transdc_resp-reg_C-effctor"/>
</dbReference>
<dbReference type="Gene3D" id="3.40.50.2300">
    <property type="match status" value="1"/>
</dbReference>
<evidence type="ECO:0000259" key="7">
    <source>
        <dbReference type="PROSITE" id="PS50110"/>
    </source>
</evidence>
<dbReference type="PROSITE" id="PS50110">
    <property type="entry name" value="RESPONSE_REGULATORY"/>
    <property type="match status" value="1"/>
</dbReference>
<keyword evidence="2" id="KW-0805">Transcription regulation</keyword>
<protein>
    <submittedName>
        <fullName evidence="8">Response regulator transcription factor</fullName>
    </submittedName>
</protein>
<organism evidence="8 9">
    <name type="scientific">Herbiconiux oxytropis</name>
    <dbReference type="NCBI Taxonomy" id="2970915"/>
    <lineage>
        <taxon>Bacteria</taxon>
        <taxon>Bacillati</taxon>
        <taxon>Actinomycetota</taxon>
        <taxon>Actinomycetes</taxon>
        <taxon>Micrococcales</taxon>
        <taxon>Microbacteriaceae</taxon>
        <taxon>Herbiconiux</taxon>
    </lineage>
</organism>
<sequence>MIRIFVVDDHEMVRAGVCLLIDRASDMVVVGESGSAGRTVALVAATRPDVIILDVNLPDGSGIELCRELLSLHPELRCLMLTGYGSRDAAAAATLAGASGYVLKTVHSGDLVEAIRHAASSPRRLRQNGSPLASGAAAAKPFAIATAPAGGSPEPELTHRQHQVLVLITDGMSNREIAAALGLKEKTVKNYVSGLLANLGMASRTQAAVYGARHRP</sequence>
<dbReference type="PANTHER" id="PTHR43214:SF24">
    <property type="entry name" value="TRANSCRIPTIONAL REGULATORY PROTEIN NARL-RELATED"/>
    <property type="match status" value="1"/>
</dbReference>
<dbReference type="AlphaFoldDB" id="A0AA41XEV9"/>
<dbReference type="Pfam" id="PF00196">
    <property type="entry name" value="GerE"/>
    <property type="match status" value="1"/>
</dbReference>
<name>A0AA41XEV9_9MICO</name>
<dbReference type="CDD" id="cd06170">
    <property type="entry name" value="LuxR_C_like"/>
    <property type="match status" value="1"/>
</dbReference>
<dbReference type="PROSITE" id="PS50043">
    <property type="entry name" value="HTH_LUXR_2"/>
    <property type="match status" value="1"/>
</dbReference>
<evidence type="ECO:0000256" key="2">
    <source>
        <dbReference type="ARBA" id="ARBA00023015"/>
    </source>
</evidence>
<dbReference type="SUPFAM" id="SSF46894">
    <property type="entry name" value="C-terminal effector domain of the bipartite response regulators"/>
    <property type="match status" value="1"/>
</dbReference>
<keyword evidence="9" id="KW-1185">Reference proteome</keyword>
<evidence type="ECO:0000256" key="1">
    <source>
        <dbReference type="ARBA" id="ARBA00022553"/>
    </source>
</evidence>
<dbReference type="SMART" id="SM00421">
    <property type="entry name" value="HTH_LUXR"/>
    <property type="match status" value="1"/>
</dbReference>
<feature type="domain" description="Response regulatory" evidence="7">
    <location>
        <begin position="3"/>
        <end position="119"/>
    </location>
</feature>
<dbReference type="InterPro" id="IPR001789">
    <property type="entry name" value="Sig_transdc_resp-reg_receiver"/>
</dbReference>
<dbReference type="PANTHER" id="PTHR43214">
    <property type="entry name" value="TWO-COMPONENT RESPONSE REGULATOR"/>
    <property type="match status" value="1"/>
</dbReference>
<feature type="modified residue" description="4-aspartylphosphate" evidence="5">
    <location>
        <position position="54"/>
    </location>
</feature>
<keyword evidence="3" id="KW-0238">DNA-binding</keyword>
<dbReference type="InterPro" id="IPR039420">
    <property type="entry name" value="WalR-like"/>
</dbReference>
<dbReference type="InterPro" id="IPR011006">
    <property type="entry name" value="CheY-like_superfamily"/>
</dbReference>